<organism evidence="1 2">
    <name type="scientific">Polytolypa hystricis (strain UAMH7299)</name>
    <dbReference type="NCBI Taxonomy" id="1447883"/>
    <lineage>
        <taxon>Eukaryota</taxon>
        <taxon>Fungi</taxon>
        <taxon>Dikarya</taxon>
        <taxon>Ascomycota</taxon>
        <taxon>Pezizomycotina</taxon>
        <taxon>Eurotiomycetes</taxon>
        <taxon>Eurotiomycetidae</taxon>
        <taxon>Onygenales</taxon>
        <taxon>Onygenales incertae sedis</taxon>
        <taxon>Polytolypa</taxon>
    </lineage>
</organism>
<dbReference type="OrthoDB" id="4540681at2759"/>
<evidence type="ECO:0000313" key="2">
    <source>
        <dbReference type="Proteomes" id="UP000224634"/>
    </source>
</evidence>
<dbReference type="Proteomes" id="UP000224634">
    <property type="component" value="Unassembled WGS sequence"/>
</dbReference>
<comment type="caution">
    <text evidence="1">The sequence shown here is derived from an EMBL/GenBank/DDBJ whole genome shotgun (WGS) entry which is preliminary data.</text>
</comment>
<dbReference type="EMBL" id="PDNA01000031">
    <property type="protein sequence ID" value="PGH22959.1"/>
    <property type="molecule type" value="Genomic_DNA"/>
</dbReference>
<reference evidence="1 2" key="1">
    <citation type="submission" date="2017-10" db="EMBL/GenBank/DDBJ databases">
        <title>Comparative genomics in systemic dimorphic fungi from Ajellomycetaceae.</title>
        <authorList>
            <person name="Munoz J.F."/>
            <person name="Mcewen J.G."/>
            <person name="Clay O.K."/>
            <person name="Cuomo C.A."/>
        </authorList>
    </citation>
    <scope>NUCLEOTIDE SEQUENCE [LARGE SCALE GENOMIC DNA]</scope>
    <source>
        <strain evidence="1 2">UAMH7299</strain>
    </source>
</reference>
<gene>
    <name evidence="1" type="ORF">AJ80_03008</name>
</gene>
<evidence type="ECO:0000313" key="1">
    <source>
        <dbReference type="EMBL" id="PGH22959.1"/>
    </source>
</evidence>
<proteinExistence type="predicted"/>
<dbReference type="AlphaFoldDB" id="A0A2B7YPI6"/>
<accession>A0A2B7YPI6</accession>
<protein>
    <submittedName>
        <fullName evidence="1">Uncharacterized protein</fullName>
    </submittedName>
</protein>
<sequence length="573" mass="63089">MSVEALAVTATGMGDILCGFCSQHRPAAKHLTFVSPSLPETETRSSRMVPFAEDSLELVSSLLLLPWARPSVLGSTCQQTPKRVLPSPYQNVLWFGFGVKHIVRLLAESDQGSACLGLCGCLSVSYDDFFSAQVLRNLAVSMKSPEFLTPSVSQWSSLVKITSGTLALSDFPNIVFGFSRLWAPPGDGIIGLLRVPGSPFILGGALSLLADVSCGKVASITFRGGVECAWLAAVAEWLLSLRVEVINAQDGSLLYRKFSCSGLERVQITILRGDGEDNCQCLFFGKSYYVPSGRRLHCFKGYSIMSLAFSLGTSTWTTILSDTFGNTLSKFSNSEGADLLFCLLRRIGESTKLLLNGLDILAFVLSKLPELKGSPHLNLPRDYTRETLLKAFDRAIEACGCKMCQRANVSRSVAGELQPSFQRFCLVHLALTIREYVEVLLQVRLDEHVQPSPLGLASLYQSIGDKMETSLNHNYRMFKEIPIQYHSTLCVLNILVMPSESVDENQDSAVCCHGITAYVGSLLENRPTPIQARLIHILPGHIEREGSYFDRIDDMKWKGQSVQCGTRIRHLPR</sequence>
<dbReference type="STRING" id="1447883.A0A2B7YPI6"/>
<name>A0A2B7YPI6_POLH7</name>
<keyword evidence="2" id="KW-1185">Reference proteome</keyword>